<reference evidence="4" key="1">
    <citation type="submission" date="2023-01" db="EMBL/GenBank/DDBJ databases">
        <title>The diversity of Class Acidimicrobiia in South China Sea sediment environments and the proposal of Iamia marina sp. nov., a novel species of the genus Iamia.</title>
        <authorList>
            <person name="He Y."/>
            <person name="Tian X."/>
        </authorList>
    </citation>
    <scope>NUCLEOTIDE SEQUENCE</scope>
    <source>
        <strain evidence="4">DSM 19957</strain>
    </source>
</reference>
<dbReference type="Gene3D" id="3.40.605.10">
    <property type="entry name" value="Aldehyde Dehydrogenase, Chain A, domain 1"/>
    <property type="match status" value="1"/>
</dbReference>
<dbReference type="InterPro" id="IPR015590">
    <property type="entry name" value="Aldehyde_DH_dom"/>
</dbReference>
<dbReference type="InterPro" id="IPR016161">
    <property type="entry name" value="Ald_DH/histidinol_DH"/>
</dbReference>
<dbReference type="KEGG" id="ima:PO878_13565"/>
<dbReference type="FunFam" id="3.40.605.10:FF:000007">
    <property type="entry name" value="NAD/NADP-dependent betaine aldehyde dehydrogenase"/>
    <property type="match status" value="1"/>
</dbReference>
<proteinExistence type="inferred from homology"/>
<dbReference type="RefSeq" id="WP_272735051.1">
    <property type="nucleotide sequence ID" value="NZ_CP116942.1"/>
</dbReference>
<dbReference type="PANTHER" id="PTHR42804">
    <property type="entry name" value="ALDEHYDE DEHYDROGENASE"/>
    <property type="match status" value="1"/>
</dbReference>
<evidence type="ECO:0000259" key="3">
    <source>
        <dbReference type="Pfam" id="PF00171"/>
    </source>
</evidence>
<dbReference type="PANTHER" id="PTHR42804:SF1">
    <property type="entry name" value="ALDEHYDE DEHYDROGENASE-RELATED"/>
    <property type="match status" value="1"/>
</dbReference>
<keyword evidence="2" id="KW-0560">Oxidoreductase</keyword>
<sequence>MTIAADHDYRLLIGGEWTPAAGGYDVVNPATEQVVGVAPNASAEQAADACAAARAAQKAWAATPMAERCALLARVADAIDARSDDLVSLTQAETGATMRVAKSMQVPQAAARFRYYAQPTDVHVALPPAVMPATALAPGGIVGAVEHRAPVGVVACLAAYNFPITNMAGKIAPALAMGNTVVVKPPVQDPLGTVVLCEAFEEAGFPPGVVNLVVADTVEAAEAITTSPDVDMISFTGSTAVGCRIAEVAGAQMKRLLLELGGKGAAIVFDDADVKTVLSNVSSTWTFHSGQICTSPTRLMVQRGLYDEVVSKLTGMAGHLKVGDPLERDTVLGPVITDAHRERVEGYVTSAVGEGATAVAGGERPDLDTGFYVAPTLLADATNDMRAAREEIFGPVIVAMPFDEADEAVALSNDSPYGLYSYVFSGDAGRAMAVAEQLESGNVGINTLQRNHEAAFGGFKYSGVGRDGGQWGLHAYSEMQSIVWS</sequence>
<dbReference type="InterPro" id="IPR016162">
    <property type="entry name" value="Ald_DH_N"/>
</dbReference>
<evidence type="ECO:0000256" key="1">
    <source>
        <dbReference type="ARBA" id="ARBA00009986"/>
    </source>
</evidence>
<name>A0AAF0BQX2_9ACTN</name>
<evidence type="ECO:0000313" key="4">
    <source>
        <dbReference type="EMBL" id="WCO65526.1"/>
    </source>
</evidence>
<evidence type="ECO:0000313" key="5">
    <source>
        <dbReference type="Proteomes" id="UP001216390"/>
    </source>
</evidence>
<feature type="domain" description="Aldehyde dehydrogenase" evidence="3">
    <location>
        <begin position="18"/>
        <end position="482"/>
    </location>
</feature>
<dbReference type="Gene3D" id="3.40.309.10">
    <property type="entry name" value="Aldehyde Dehydrogenase, Chain A, domain 2"/>
    <property type="match status" value="1"/>
</dbReference>
<dbReference type="AlphaFoldDB" id="A0AAF0BQX2"/>
<keyword evidence="5" id="KW-1185">Reference proteome</keyword>
<dbReference type="EMBL" id="CP116942">
    <property type="protein sequence ID" value="WCO65526.1"/>
    <property type="molecule type" value="Genomic_DNA"/>
</dbReference>
<protein>
    <submittedName>
        <fullName evidence="4">Aldehyde dehydrogenase family protein</fullName>
    </submittedName>
</protein>
<gene>
    <name evidence="4" type="ORF">PO878_13565</name>
</gene>
<organism evidence="4 5">
    <name type="scientific">Iamia majanohamensis</name>
    <dbReference type="NCBI Taxonomy" id="467976"/>
    <lineage>
        <taxon>Bacteria</taxon>
        <taxon>Bacillati</taxon>
        <taxon>Actinomycetota</taxon>
        <taxon>Acidimicrobiia</taxon>
        <taxon>Acidimicrobiales</taxon>
        <taxon>Iamiaceae</taxon>
        <taxon>Iamia</taxon>
    </lineage>
</organism>
<accession>A0AAF0BQX2</accession>
<dbReference type="GO" id="GO:0016620">
    <property type="term" value="F:oxidoreductase activity, acting on the aldehyde or oxo group of donors, NAD or NADP as acceptor"/>
    <property type="evidence" value="ECO:0007669"/>
    <property type="project" value="InterPro"/>
</dbReference>
<dbReference type="Pfam" id="PF00171">
    <property type="entry name" value="Aldedh"/>
    <property type="match status" value="1"/>
</dbReference>
<dbReference type="Proteomes" id="UP001216390">
    <property type="component" value="Chromosome"/>
</dbReference>
<dbReference type="InterPro" id="IPR016163">
    <property type="entry name" value="Ald_DH_C"/>
</dbReference>
<dbReference type="FunFam" id="3.40.309.10:FF:000009">
    <property type="entry name" value="Aldehyde dehydrogenase A"/>
    <property type="match status" value="1"/>
</dbReference>
<comment type="similarity">
    <text evidence="1">Belongs to the aldehyde dehydrogenase family.</text>
</comment>
<evidence type="ECO:0000256" key="2">
    <source>
        <dbReference type="ARBA" id="ARBA00023002"/>
    </source>
</evidence>
<dbReference type="SUPFAM" id="SSF53720">
    <property type="entry name" value="ALDH-like"/>
    <property type="match status" value="1"/>
</dbReference>